<feature type="transmembrane region" description="Helical" evidence="1">
    <location>
        <begin position="130"/>
        <end position="147"/>
    </location>
</feature>
<name>D3FFC1_CONWI</name>
<evidence type="ECO:0000313" key="3">
    <source>
        <dbReference type="Proteomes" id="UP000008229"/>
    </source>
</evidence>
<feature type="transmembrane region" description="Helical" evidence="1">
    <location>
        <begin position="97"/>
        <end position="118"/>
    </location>
</feature>
<keyword evidence="3" id="KW-1185">Reference proteome</keyword>
<keyword evidence="1" id="KW-1133">Transmembrane helix</keyword>
<keyword evidence="1" id="KW-0812">Transmembrane</keyword>
<feature type="transmembrane region" description="Helical" evidence="1">
    <location>
        <begin position="434"/>
        <end position="453"/>
    </location>
</feature>
<evidence type="ECO:0008006" key="4">
    <source>
        <dbReference type="Google" id="ProtNLM"/>
    </source>
</evidence>
<feature type="transmembrane region" description="Helical" evidence="1">
    <location>
        <begin position="159"/>
        <end position="176"/>
    </location>
</feature>
<accession>D3FFC1</accession>
<evidence type="ECO:0000313" key="2">
    <source>
        <dbReference type="EMBL" id="ADB53714.1"/>
    </source>
</evidence>
<dbReference type="STRING" id="469383.Cwoe_5308"/>
<protein>
    <recommendedName>
        <fullName evidence="4">O-antigen polymerase</fullName>
    </recommendedName>
</protein>
<organism evidence="2 3">
    <name type="scientific">Conexibacter woesei (strain DSM 14684 / CCUG 47730 / CIP 108061 / JCM 11494 / NBRC 100937 / ID131577)</name>
    <dbReference type="NCBI Taxonomy" id="469383"/>
    <lineage>
        <taxon>Bacteria</taxon>
        <taxon>Bacillati</taxon>
        <taxon>Actinomycetota</taxon>
        <taxon>Thermoleophilia</taxon>
        <taxon>Solirubrobacterales</taxon>
        <taxon>Conexibacteraceae</taxon>
        <taxon>Conexibacter</taxon>
    </lineage>
</organism>
<proteinExistence type="predicted"/>
<dbReference type="AlphaFoldDB" id="D3FFC1"/>
<gene>
    <name evidence="2" type="ordered locus">Cwoe_5308</name>
</gene>
<feature type="transmembrane region" description="Helical" evidence="1">
    <location>
        <begin position="49"/>
        <end position="77"/>
    </location>
</feature>
<reference evidence="3" key="2">
    <citation type="submission" date="2010-01" db="EMBL/GenBank/DDBJ databases">
        <title>The complete genome of Conexibacter woesei DSM 14684.</title>
        <authorList>
            <consortium name="US DOE Joint Genome Institute (JGI-PGF)"/>
            <person name="Lucas S."/>
            <person name="Copeland A."/>
            <person name="Lapidus A."/>
            <person name="Glavina del Rio T."/>
            <person name="Dalin E."/>
            <person name="Tice H."/>
            <person name="Bruce D."/>
            <person name="Goodwin L."/>
            <person name="Pitluck S."/>
            <person name="Kyrpides N."/>
            <person name="Mavromatis K."/>
            <person name="Ivanova N."/>
            <person name="Mikhailova N."/>
            <person name="Chertkov O."/>
            <person name="Brettin T."/>
            <person name="Detter J.C."/>
            <person name="Han C."/>
            <person name="Larimer F."/>
            <person name="Land M."/>
            <person name="Hauser L."/>
            <person name="Markowitz V."/>
            <person name="Cheng J.-F."/>
            <person name="Hugenholtz P."/>
            <person name="Woyke T."/>
            <person name="Wu D."/>
            <person name="Pukall R."/>
            <person name="Steenblock K."/>
            <person name="Schneider S."/>
            <person name="Klenk H.-P."/>
            <person name="Eisen J.A."/>
        </authorList>
    </citation>
    <scope>NUCLEOTIDE SEQUENCE [LARGE SCALE GENOMIC DNA]</scope>
    <source>
        <strain evidence="3">DSM 14684 / CIP 108061 / JCM 11494 / NBRC 100937 / ID131577</strain>
    </source>
</reference>
<reference evidence="2 3" key="1">
    <citation type="journal article" date="2010" name="Stand. Genomic Sci.">
        <title>Complete genome sequence of Conexibacter woesei type strain (ID131577).</title>
        <authorList>
            <person name="Pukall R."/>
            <person name="Lapidus A."/>
            <person name="Glavina Del Rio T."/>
            <person name="Copeland A."/>
            <person name="Tice H."/>
            <person name="Cheng J.-F."/>
            <person name="Lucas S."/>
            <person name="Chen F."/>
            <person name="Nolan M."/>
            <person name="Bruce D."/>
            <person name="Goodwin L."/>
            <person name="Pitluck S."/>
            <person name="Mavromatis K."/>
            <person name="Ivanova N."/>
            <person name="Ovchinnikova G."/>
            <person name="Pati A."/>
            <person name="Chen A."/>
            <person name="Palaniappan K."/>
            <person name="Land M."/>
            <person name="Hauser L."/>
            <person name="Chang Y.-J."/>
            <person name="Jeffries C.D."/>
            <person name="Chain P."/>
            <person name="Meincke L."/>
            <person name="Sims D."/>
            <person name="Brettin T."/>
            <person name="Detter J.C."/>
            <person name="Rohde M."/>
            <person name="Goeker M."/>
            <person name="Bristow J."/>
            <person name="Eisen J.A."/>
            <person name="Markowitz V."/>
            <person name="Kyrpides N.C."/>
            <person name="Klenk H.-P."/>
            <person name="Hugenholtz P."/>
        </authorList>
    </citation>
    <scope>NUCLEOTIDE SEQUENCE [LARGE SCALE GENOMIC DNA]</scope>
    <source>
        <strain evidence="3">DSM 14684 / CIP 108061 / JCM 11494 / NBRC 100937 / ID131577</strain>
    </source>
</reference>
<feature type="transmembrane region" description="Helical" evidence="1">
    <location>
        <begin position="405"/>
        <end position="422"/>
    </location>
</feature>
<feature type="transmembrane region" description="Helical" evidence="1">
    <location>
        <begin position="378"/>
        <end position="398"/>
    </location>
</feature>
<dbReference type="RefSeq" id="WP_012936765.1">
    <property type="nucleotide sequence ID" value="NC_013739.1"/>
</dbReference>
<dbReference type="Proteomes" id="UP000008229">
    <property type="component" value="Chromosome"/>
</dbReference>
<dbReference type="HOGENOM" id="CLU_584889_0_0_11"/>
<feature type="transmembrane region" description="Helical" evidence="1">
    <location>
        <begin position="22"/>
        <end position="42"/>
    </location>
</feature>
<dbReference type="KEGG" id="cwo:Cwoe_5308"/>
<sequence length="467" mass="48521" precursor="true">MSRFAPSPRLHGGPVRIARDAWLPWAGVVGLVALVAVVPVAVTTRSNIALLALAGIMGLVAIVMIGPELCICFGLLIGLGLAPFLDPVRLAAGGIPIWLFGFALAAMVMFAVFAIRALEGASASPVQPSVLLWLLFALLAFTVIRFAQSSPMDTPSLAAPFVVLPLAALLTFAWLLHDDALVQLQRVLPIVIALVTAWALMYIAGAGGCGACQQWVSTYGTGEGLLGAGSRLYTWGQEAFIAFVLLAAARALRKPTALWIGLTVIGIACTLLQNSRAQLVALFGGLAVLLIWRLHHARAATALLLVVLAGLGVYAVLTSSVGDHIIAGYRGLSEGTGTGAYRLNLLSEVRQSWSLLGTGISYRTGDIYNVDLGIPNTIVIIGWVGAALQTAAIVAGVVRGVVSRSAVGIAFASVLVMLLLSRPSLPFIETGPGAVAYGLTLGAVASLYVRSAATADTFAALRRGMIG</sequence>
<feature type="transmembrane region" description="Helical" evidence="1">
    <location>
        <begin position="302"/>
        <end position="322"/>
    </location>
</feature>
<dbReference type="EMBL" id="CP001854">
    <property type="protein sequence ID" value="ADB53714.1"/>
    <property type="molecule type" value="Genomic_DNA"/>
</dbReference>
<keyword evidence="1" id="KW-0472">Membrane</keyword>
<evidence type="ECO:0000256" key="1">
    <source>
        <dbReference type="SAM" id="Phobius"/>
    </source>
</evidence>
<feature type="transmembrane region" description="Helical" evidence="1">
    <location>
        <begin position="256"/>
        <end position="273"/>
    </location>
</feature>
<feature type="transmembrane region" description="Helical" evidence="1">
    <location>
        <begin position="188"/>
        <end position="216"/>
    </location>
</feature>
<feature type="transmembrane region" description="Helical" evidence="1">
    <location>
        <begin position="279"/>
        <end position="295"/>
    </location>
</feature>